<reference evidence="13" key="1">
    <citation type="submission" date="2016-10" db="EMBL/GenBank/DDBJ databases">
        <authorList>
            <person name="Varghese N."/>
            <person name="Submissions S."/>
        </authorList>
    </citation>
    <scope>NUCLEOTIDE SEQUENCE [LARGE SCALE GENOMIC DNA]</scope>
    <source>
        <strain evidence="13">DSM 24536</strain>
    </source>
</reference>
<name>A0A1G9PKL8_9SPHI</name>
<dbReference type="EMBL" id="FNHH01000004">
    <property type="protein sequence ID" value="SDL98645.1"/>
    <property type="molecule type" value="Genomic_DNA"/>
</dbReference>
<dbReference type="Pfam" id="PF02899">
    <property type="entry name" value="Phage_int_SAM_1"/>
    <property type="match status" value="1"/>
</dbReference>
<dbReference type="InterPro" id="IPR010998">
    <property type="entry name" value="Integrase_recombinase_N"/>
</dbReference>
<comment type="similarity">
    <text evidence="9">Belongs to the 'phage' integrase family. XerC subfamily.</text>
</comment>
<dbReference type="Pfam" id="PF00589">
    <property type="entry name" value="Phage_integrase"/>
    <property type="match status" value="1"/>
</dbReference>
<dbReference type="InterPro" id="IPR011010">
    <property type="entry name" value="DNA_brk_join_enz"/>
</dbReference>
<comment type="subunit">
    <text evidence="9">Forms a cyclic heterotetrameric complex composed of two molecules of XerC and two molecules of XerD.</text>
</comment>
<dbReference type="InterPro" id="IPR050090">
    <property type="entry name" value="Tyrosine_recombinase_XerCD"/>
</dbReference>
<dbReference type="Gene3D" id="1.10.150.130">
    <property type="match status" value="1"/>
</dbReference>
<feature type="active site" evidence="9">
    <location>
        <position position="145"/>
    </location>
</feature>
<dbReference type="STRING" id="990371.SAMN05421813_104151"/>
<proteinExistence type="inferred from homology"/>
<dbReference type="InterPro" id="IPR023009">
    <property type="entry name" value="Tyrosine_recombinase_XerC/XerD"/>
</dbReference>
<dbReference type="PROSITE" id="PS51898">
    <property type="entry name" value="TYR_RECOMBINASE"/>
    <property type="match status" value="1"/>
</dbReference>
<evidence type="ECO:0000256" key="5">
    <source>
        <dbReference type="ARBA" id="ARBA00022908"/>
    </source>
</evidence>
<evidence type="ECO:0000256" key="1">
    <source>
        <dbReference type="ARBA" id="ARBA00004496"/>
    </source>
</evidence>
<protein>
    <recommendedName>
        <fullName evidence="9">Tyrosine recombinase XerC</fullName>
    </recommendedName>
</protein>
<keyword evidence="4 9" id="KW-0159">Chromosome partition</keyword>
<dbReference type="GO" id="GO:0051301">
    <property type="term" value="P:cell division"/>
    <property type="evidence" value="ECO:0007669"/>
    <property type="project" value="UniProtKB-KW"/>
</dbReference>
<evidence type="ECO:0000313" key="13">
    <source>
        <dbReference type="Proteomes" id="UP000199226"/>
    </source>
</evidence>
<evidence type="ECO:0000256" key="8">
    <source>
        <dbReference type="ARBA" id="ARBA00023306"/>
    </source>
</evidence>
<dbReference type="GO" id="GO:0007059">
    <property type="term" value="P:chromosome segregation"/>
    <property type="evidence" value="ECO:0007669"/>
    <property type="project" value="UniProtKB-UniRule"/>
</dbReference>
<feature type="active site" evidence="9">
    <location>
        <position position="169"/>
    </location>
</feature>
<dbReference type="GO" id="GO:0006313">
    <property type="term" value="P:DNA transposition"/>
    <property type="evidence" value="ECO:0007669"/>
    <property type="project" value="UniProtKB-UniRule"/>
</dbReference>
<evidence type="ECO:0000313" key="12">
    <source>
        <dbReference type="EMBL" id="SDL98645.1"/>
    </source>
</evidence>
<dbReference type="Gene3D" id="1.10.443.10">
    <property type="entry name" value="Intergrase catalytic core"/>
    <property type="match status" value="1"/>
</dbReference>
<keyword evidence="5 9" id="KW-0229">DNA integration</keyword>
<dbReference type="InterPro" id="IPR013762">
    <property type="entry name" value="Integrase-like_cat_sf"/>
</dbReference>
<evidence type="ECO:0000259" key="11">
    <source>
        <dbReference type="PROSITE" id="PS51900"/>
    </source>
</evidence>
<dbReference type="SUPFAM" id="SSF56349">
    <property type="entry name" value="DNA breaking-rejoining enzymes"/>
    <property type="match status" value="1"/>
</dbReference>
<feature type="active site" description="O-(3'-phospho-DNA)-tyrosine intermediate" evidence="9">
    <location>
        <position position="274"/>
    </location>
</feature>
<evidence type="ECO:0000256" key="4">
    <source>
        <dbReference type="ARBA" id="ARBA00022829"/>
    </source>
</evidence>
<keyword evidence="6 9" id="KW-0238">DNA-binding</keyword>
<feature type="domain" description="Tyr recombinase" evidence="10">
    <location>
        <begin position="103"/>
        <end position="287"/>
    </location>
</feature>
<evidence type="ECO:0000256" key="3">
    <source>
        <dbReference type="ARBA" id="ARBA00022618"/>
    </source>
</evidence>
<evidence type="ECO:0000256" key="7">
    <source>
        <dbReference type="ARBA" id="ARBA00023172"/>
    </source>
</evidence>
<evidence type="ECO:0000256" key="6">
    <source>
        <dbReference type="ARBA" id="ARBA00023125"/>
    </source>
</evidence>
<organism evidence="12 13">
    <name type="scientific">Daejeonella rubra</name>
    <dbReference type="NCBI Taxonomy" id="990371"/>
    <lineage>
        <taxon>Bacteria</taxon>
        <taxon>Pseudomonadati</taxon>
        <taxon>Bacteroidota</taxon>
        <taxon>Sphingobacteriia</taxon>
        <taxon>Sphingobacteriales</taxon>
        <taxon>Sphingobacteriaceae</taxon>
        <taxon>Daejeonella</taxon>
    </lineage>
</organism>
<feature type="domain" description="Core-binding (CB)" evidence="11">
    <location>
        <begin position="1"/>
        <end position="82"/>
    </location>
</feature>
<keyword evidence="2 9" id="KW-0963">Cytoplasm</keyword>
<dbReference type="OrthoDB" id="9801717at2"/>
<dbReference type="PROSITE" id="PS51900">
    <property type="entry name" value="CB"/>
    <property type="match status" value="1"/>
</dbReference>
<keyword evidence="3 9" id="KW-0132">Cell division</keyword>
<evidence type="ECO:0000256" key="2">
    <source>
        <dbReference type="ARBA" id="ARBA00022490"/>
    </source>
</evidence>
<dbReference type="InterPro" id="IPR002104">
    <property type="entry name" value="Integrase_catalytic"/>
</dbReference>
<evidence type="ECO:0000256" key="9">
    <source>
        <dbReference type="HAMAP-Rule" id="MF_01808"/>
    </source>
</evidence>
<dbReference type="GO" id="GO:0009037">
    <property type="term" value="F:tyrosine-based site-specific recombinase activity"/>
    <property type="evidence" value="ECO:0007669"/>
    <property type="project" value="UniProtKB-UniRule"/>
</dbReference>
<feature type="active site" evidence="9">
    <location>
        <position position="265"/>
    </location>
</feature>
<gene>
    <name evidence="9" type="primary">xerC</name>
    <name evidence="12" type="ORF">SAMN05421813_104151</name>
</gene>
<dbReference type="AlphaFoldDB" id="A0A1G9PKL8"/>
<comment type="subcellular location">
    <subcellularLocation>
        <location evidence="1 9">Cytoplasm</location>
    </subcellularLocation>
</comment>
<dbReference type="Proteomes" id="UP000199226">
    <property type="component" value="Unassembled WGS sequence"/>
</dbReference>
<feature type="active site" evidence="9">
    <location>
        <position position="239"/>
    </location>
</feature>
<keyword evidence="13" id="KW-1185">Reference proteome</keyword>
<keyword evidence="7 9" id="KW-0233">DNA recombination</keyword>
<dbReference type="PANTHER" id="PTHR30349:SF77">
    <property type="entry name" value="TYROSINE RECOMBINASE XERC"/>
    <property type="match status" value="1"/>
</dbReference>
<comment type="function">
    <text evidence="9">Site-specific tyrosine recombinase, which acts by catalyzing the cutting and rejoining of the recombining DNA molecules. The XerC-XerD complex is essential to convert dimers of the bacterial chromosome into monomers to permit their segregation at cell division. It also contributes to the segregational stability of plasmids.</text>
</comment>
<dbReference type="GO" id="GO:0003677">
    <property type="term" value="F:DNA binding"/>
    <property type="evidence" value="ECO:0007669"/>
    <property type="project" value="UniProtKB-UniRule"/>
</dbReference>
<feature type="active site" evidence="9">
    <location>
        <position position="242"/>
    </location>
</feature>
<dbReference type="PANTHER" id="PTHR30349">
    <property type="entry name" value="PHAGE INTEGRASE-RELATED"/>
    <property type="match status" value="1"/>
</dbReference>
<sequence length="293" mass="34021">MFIERFIRYLQFEKRFSPHTVTAYKKDLDQFSEFIVSVEPELLKITHQHIRTWIVKLMDQGIEARTINRKISALRSFYKFLQREELIENSPMIHVRAPKIPKRLPVVITEQKMDILLDAKDVFSNDFTGIRDRLVIELLYGTGMRLAELVNLSDNDINVYEQQIKVLGKRNKERIIPISNSLAKLIGDYKLQKLSRNFDNKSSTLIVTNEGKNVYPKFIYRTVNLVLSFISTHDKKSPHILRHSFATSLLNRGADLNAIKELLGHSSLAATQVYTHNSVERLKSIYKQAHPKA</sequence>
<accession>A0A1G9PKL8</accession>
<dbReference type="GO" id="GO:0005737">
    <property type="term" value="C:cytoplasm"/>
    <property type="evidence" value="ECO:0007669"/>
    <property type="project" value="UniProtKB-SubCell"/>
</dbReference>
<dbReference type="HAMAP" id="MF_01808">
    <property type="entry name" value="Recomb_XerC_XerD"/>
    <property type="match status" value="1"/>
</dbReference>
<keyword evidence="8 9" id="KW-0131">Cell cycle</keyword>
<dbReference type="RefSeq" id="WP_090700883.1">
    <property type="nucleotide sequence ID" value="NZ_FNHH01000004.1"/>
</dbReference>
<dbReference type="InterPro" id="IPR004107">
    <property type="entry name" value="Integrase_SAM-like_N"/>
</dbReference>
<evidence type="ECO:0000259" key="10">
    <source>
        <dbReference type="PROSITE" id="PS51898"/>
    </source>
</evidence>
<dbReference type="InterPro" id="IPR044068">
    <property type="entry name" value="CB"/>
</dbReference>